<comment type="caution">
    <text evidence="6">The sequence shown here is derived from an EMBL/GenBank/DDBJ whole genome shotgun (WGS) entry which is preliminary data.</text>
</comment>
<dbReference type="InterPro" id="IPR054156">
    <property type="entry name" value="YxaF_TetR_C"/>
</dbReference>
<gene>
    <name evidence="6" type="ORF">EAF07_04035</name>
</gene>
<dbReference type="EMBL" id="RCVM01000005">
    <property type="protein sequence ID" value="RLY03960.1"/>
    <property type="molecule type" value="Genomic_DNA"/>
</dbReference>
<dbReference type="PANTHER" id="PTHR47506">
    <property type="entry name" value="TRANSCRIPTIONAL REGULATORY PROTEIN"/>
    <property type="match status" value="1"/>
</dbReference>
<evidence type="ECO:0000259" key="5">
    <source>
        <dbReference type="PROSITE" id="PS50977"/>
    </source>
</evidence>
<keyword evidence="3" id="KW-0804">Transcription</keyword>
<dbReference type="AlphaFoldDB" id="A0A3L9DYQ5"/>
<organism evidence="6 7">
    <name type="scientific">Streptococcus hillyeri</name>
    <dbReference type="NCBI Taxonomy" id="2282420"/>
    <lineage>
        <taxon>Bacteria</taxon>
        <taxon>Bacillati</taxon>
        <taxon>Bacillota</taxon>
        <taxon>Bacilli</taxon>
        <taxon>Lactobacillales</taxon>
        <taxon>Streptococcaceae</taxon>
        <taxon>Streptococcus</taxon>
    </lineage>
</organism>
<dbReference type="Proteomes" id="UP000279194">
    <property type="component" value="Unassembled WGS sequence"/>
</dbReference>
<evidence type="ECO:0000313" key="7">
    <source>
        <dbReference type="Proteomes" id="UP000279194"/>
    </source>
</evidence>
<dbReference type="PRINTS" id="PR00455">
    <property type="entry name" value="HTHTETR"/>
</dbReference>
<evidence type="ECO:0000256" key="2">
    <source>
        <dbReference type="ARBA" id="ARBA00023125"/>
    </source>
</evidence>
<reference evidence="6 7" key="1">
    <citation type="submission" date="2018-10" db="EMBL/GenBank/DDBJ databases">
        <title>Streptococcus hillyeri sp. nov., isolated from equine tracheal sample.</title>
        <authorList>
            <person name="Macfadyen A.C."/>
            <person name="Waller A."/>
            <person name="Paterson G.K."/>
        </authorList>
    </citation>
    <scope>NUCLEOTIDE SEQUENCE [LARGE SCALE GENOMIC DNA]</scope>
    <source>
        <strain evidence="6 7">28462</strain>
    </source>
</reference>
<name>A0A3L9DYQ5_9STRE</name>
<protein>
    <submittedName>
        <fullName evidence="6">TetR/AcrR family transcriptional regulator</fullName>
    </submittedName>
</protein>
<keyword evidence="1" id="KW-0805">Transcription regulation</keyword>
<dbReference type="OrthoDB" id="9812993at2"/>
<dbReference type="RefSeq" id="WP_121835008.1">
    <property type="nucleotide sequence ID" value="NZ_CP163513.1"/>
</dbReference>
<accession>A0A3L9DYQ5</accession>
<feature type="DNA-binding region" description="H-T-H motif" evidence="4">
    <location>
        <begin position="24"/>
        <end position="43"/>
    </location>
</feature>
<dbReference type="InterPro" id="IPR036271">
    <property type="entry name" value="Tet_transcr_reg_TetR-rel_C_sf"/>
</dbReference>
<dbReference type="Pfam" id="PF00440">
    <property type="entry name" value="TetR_N"/>
    <property type="match status" value="1"/>
</dbReference>
<evidence type="ECO:0000256" key="4">
    <source>
        <dbReference type="PROSITE-ProRule" id="PRU00335"/>
    </source>
</evidence>
<dbReference type="SUPFAM" id="SSF46689">
    <property type="entry name" value="Homeodomain-like"/>
    <property type="match status" value="1"/>
</dbReference>
<dbReference type="SUPFAM" id="SSF48498">
    <property type="entry name" value="Tetracyclin repressor-like, C-terminal domain"/>
    <property type="match status" value="1"/>
</dbReference>
<dbReference type="InterPro" id="IPR023772">
    <property type="entry name" value="DNA-bd_HTH_TetR-type_CS"/>
</dbReference>
<evidence type="ECO:0000313" key="6">
    <source>
        <dbReference type="EMBL" id="RLY03960.1"/>
    </source>
</evidence>
<sequence length="188" mass="21361">MAVRDTIILKTQELIYLKGYVATSISDILTASGVGKGQLYHYFSSKKELGLVATKLLLEQWRVELFQSIFQSDKSPSAKFLAMLDWVYNFHLNQEGDVFNGCPVGNLIVELSTKDEEFRLLLQGFMEEWQSELSKVLNGSHRSWSKKKCLQEAQQIIASIQGAIILLKVSQDFSVITTVTMDLKEKYL</sequence>
<dbReference type="InterPro" id="IPR001647">
    <property type="entry name" value="HTH_TetR"/>
</dbReference>
<evidence type="ECO:0000256" key="3">
    <source>
        <dbReference type="ARBA" id="ARBA00023163"/>
    </source>
</evidence>
<dbReference type="Gene3D" id="1.10.357.10">
    <property type="entry name" value="Tetracycline Repressor, domain 2"/>
    <property type="match status" value="1"/>
</dbReference>
<proteinExistence type="predicted"/>
<dbReference type="PROSITE" id="PS01081">
    <property type="entry name" value="HTH_TETR_1"/>
    <property type="match status" value="1"/>
</dbReference>
<dbReference type="GO" id="GO:0003677">
    <property type="term" value="F:DNA binding"/>
    <property type="evidence" value="ECO:0007669"/>
    <property type="project" value="UniProtKB-UniRule"/>
</dbReference>
<keyword evidence="2 4" id="KW-0238">DNA-binding</keyword>
<dbReference type="PROSITE" id="PS50977">
    <property type="entry name" value="HTH_TETR_2"/>
    <property type="match status" value="1"/>
</dbReference>
<keyword evidence="7" id="KW-1185">Reference proteome</keyword>
<dbReference type="InterPro" id="IPR009057">
    <property type="entry name" value="Homeodomain-like_sf"/>
</dbReference>
<evidence type="ECO:0000256" key="1">
    <source>
        <dbReference type="ARBA" id="ARBA00023015"/>
    </source>
</evidence>
<dbReference type="Pfam" id="PF21993">
    <property type="entry name" value="TetR_C_13_2"/>
    <property type="match status" value="1"/>
</dbReference>
<feature type="domain" description="HTH tetR-type" evidence="5">
    <location>
        <begin position="1"/>
        <end position="61"/>
    </location>
</feature>
<dbReference type="PANTHER" id="PTHR47506:SF1">
    <property type="entry name" value="HTH-TYPE TRANSCRIPTIONAL REGULATOR YJDC"/>
    <property type="match status" value="1"/>
</dbReference>